<evidence type="ECO:0000259" key="2">
    <source>
        <dbReference type="Pfam" id="PF18726"/>
    </source>
</evidence>
<gene>
    <name evidence="3" type="ORF">PSU4_44520</name>
</gene>
<feature type="domain" description="SAV-6107-like HEPN" evidence="2">
    <location>
        <begin position="116"/>
        <end position="212"/>
    </location>
</feature>
<dbReference type="EMBL" id="BJVJ01000055">
    <property type="protein sequence ID" value="GEL25498.1"/>
    <property type="molecule type" value="Genomic_DNA"/>
</dbReference>
<feature type="compositionally biased region" description="Gly residues" evidence="1">
    <location>
        <begin position="1"/>
        <end position="11"/>
    </location>
</feature>
<dbReference type="Pfam" id="PF18726">
    <property type="entry name" value="HEPN_SAV_6107"/>
    <property type="match status" value="1"/>
</dbReference>
<keyword evidence="4" id="KW-1185">Reference proteome</keyword>
<organism evidence="3 4">
    <name type="scientific">Pseudonocardia sulfidoxydans NBRC 16205</name>
    <dbReference type="NCBI Taxonomy" id="1223511"/>
    <lineage>
        <taxon>Bacteria</taxon>
        <taxon>Bacillati</taxon>
        <taxon>Actinomycetota</taxon>
        <taxon>Actinomycetes</taxon>
        <taxon>Pseudonocardiales</taxon>
        <taxon>Pseudonocardiaceae</taxon>
        <taxon>Pseudonocardia</taxon>
    </lineage>
</organism>
<evidence type="ECO:0000313" key="4">
    <source>
        <dbReference type="Proteomes" id="UP000321685"/>
    </source>
</evidence>
<evidence type="ECO:0000313" key="3">
    <source>
        <dbReference type="EMBL" id="GEL25498.1"/>
    </source>
</evidence>
<feature type="compositionally biased region" description="Basic and acidic residues" evidence="1">
    <location>
        <begin position="19"/>
        <end position="39"/>
    </location>
</feature>
<sequence>MQVGGNDGNGTEGVTTVDHVLEHLREQAAGRERDREDGRTPGQTVLPFVPGPRRSRQAGRGRGGEAPARPAATGRRAGSDGTRGARPPRRTPPAAPPTSRHGSALLRQAQEGLAEARTLDDPLRRYPAAYLSALRAAAAVLAVRARPQPRRGATRNVWDLLAGVAPELGEWAAFFASCSATRAAAEAGIARLVSRRDADDLLRQAEHFVALVAADIPGR</sequence>
<evidence type="ECO:0000256" key="1">
    <source>
        <dbReference type="SAM" id="MobiDB-lite"/>
    </source>
</evidence>
<accession>A0A511DR17</accession>
<dbReference type="AlphaFoldDB" id="A0A511DR17"/>
<protein>
    <recommendedName>
        <fullName evidence="2">SAV-6107-like HEPN domain-containing protein</fullName>
    </recommendedName>
</protein>
<feature type="region of interest" description="Disordered" evidence="1">
    <location>
        <begin position="1"/>
        <end position="102"/>
    </location>
</feature>
<comment type="caution">
    <text evidence="3">The sequence shown here is derived from an EMBL/GenBank/DDBJ whole genome shotgun (WGS) entry which is preliminary data.</text>
</comment>
<dbReference type="InterPro" id="IPR040891">
    <property type="entry name" value="HEPN_SAV_6107"/>
</dbReference>
<feature type="compositionally biased region" description="Low complexity" evidence="1">
    <location>
        <begin position="65"/>
        <end position="76"/>
    </location>
</feature>
<proteinExistence type="predicted"/>
<dbReference type="Proteomes" id="UP000321685">
    <property type="component" value="Unassembled WGS sequence"/>
</dbReference>
<reference evidence="3 4" key="1">
    <citation type="submission" date="2019-07" db="EMBL/GenBank/DDBJ databases">
        <title>Whole genome shotgun sequence of Pseudonocardia sulfidoxydans NBRC 16205.</title>
        <authorList>
            <person name="Hosoyama A."/>
            <person name="Uohara A."/>
            <person name="Ohji S."/>
            <person name="Ichikawa N."/>
        </authorList>
    </citation>
    <scope>NUCLEOTIDE SEQUENCE [LARGE SCALE GENOMIC DNA]</scope>
    <source>
        <strain evidence="3 4">NBRC 16205</strain>
    </source>
</reference>
<name>A0A511DR17_9PSEU</name>